<evidence type="ECO:0000256" key="5">
    <source>
        <dbReference type="ARBA" id="ARBA00022723"/>
    </source>
</evidence>
<dbReference type="GO" id="GO:0005524">
    <property type="term" value="F:ATP binding"/>
    <property type="evidence" value="ECO:0007669"/>
    <property type="project" value="UniProtKB-UniRule"/>
</dbReference>
<keyword evidence="5" id="KW-0479">Metal-binding</keyword>
<dbReference type="Gene3D" id="3.30.1490.20">
    <property type="entry name" value="ATP-grasp fold, A domain"/>
    <property type="match status" value="1"/>
</dbReference>
<dbReference type="Gene3D" id="3.30.470.20">
    <property type="entry name" value="ATP-grasp fold, B domain"/>
    <property type="match status" value="1"/>
</dbReference>
<evidence type="ECO:0000256" key="10">
    <source>
        <dbReference type="PROSITE-ProRule" id="PRU00409"/>
    </source>
</evidence>
<comment type="cofactor">
    <cofactor evidence="1">
        <name>Mn(2+)</name>
        <dbReference type="ChEBI" id="CHEBI:29035"/>
    </cofactor>
</comment>
<sequence>MSASPSPLAVAIQMDPIEGVDINGDSTFALALEAQARGHALWHYLPQDLSFHHGRLTARARQLEVRREPGAHFTLSAFQTLDLGGVDVVLMRQDPPFDMAYITATHLLEHVHPTTLVVNDPVSVRNAPEKLFVTHFAELMPPTLITSDRAEVVAFRAEHGDIIVKPLFGNGGAGVFHLTPEDENLNALLELFTELYREPIIVQRYLPEVRRGDKRIILVDGEPAGAINRVPAKGEARSNMHAGGRAEKAELTQRDLDICHALGPILREQGLIFVGIDVIGDYLTEVNVTSPTGIQEIDRFDGANLSGLIWDAIEKRIDRAVE</sequence>
<keyword evidence="8" id="KW-0460">Magnesium</keyword>
<evidence type="ECO:0000313" key="13">
    <source>
        <dbReference type="Proteomes" id="UP000601435"/>
    </source>
</evidence>
<evidence type="ECO:0000256" key="3">
    <source>
        <dbReference type="ARBA" id="ARBA00022598"/>
    </source>
</evidence>
<dbReference type="HAMAP" id="MF_00162">
    <property type="entry name" value="GSH_S"/>
    <property type="match status" value="1"/>
</dbReference>
<accession>A0A813B6R8</accession>
<evidence type="ECO:0000256" key="9">
    <source>
        <dbReference type="ARBA" id="ARBA00023211"/>
    </source>
</evidence>
<dbReference type="Proteomes" id="UP000601435">
    <property type="component" value="Unassembled WGS sequence"/>
</dbReference>
<dbReference type="Gene3D" id="3.40.50.20">
    <property type="match status" value="1"/>
</dbReference>
<keyword evidence="9" id="KW-0464">Manganese</keyword>
<keyword evidence="3" id="KW-0436">Ligase</keyword>
<dbReference type="InterPro" id="IPR016185">
    <property type="entry name" value="PreATP-grasp_dom_sf"/>
</dbReference>
<keyword evidence="6 10" id="KW-0547">Nucleotide-binding</keyword>
<dbReference type="GO" id="GO:0046872">
    <property type="term" value="F:metal ion binding"/>
    <property type="evidence" value="ECO:0007669"/>
    <property type="project" value="UniProtKB-KW"/>
</dbReference>
<proteinExistence type="inferred from homology"/>
<reference evidence="12" key="1">
    <citation type="submission" date="2021-02" db="EMBL/GenBank/DDBJ databases">
        <authorList>
            <person name="Dougan E. K."/>
            <person name="Rhodes N."/>
            <person name="Thang M."/>
            <person name="Chan C."/>
        </authorList>
    </citation>
    <scope>NUCLEOTIDE SEQUENCE</scope>
</reference>
<dbReference type="Pfam" id="PF02951">
    <property type="entry name" value="GSH-S_N"/>
    <property type="match status" value="1"/>
</dbReference>
<dbReference type="NCBIfam" id="TIGR01380">
    <property type="entry name" value="glut_syn"/>
    <property type="match status" value="1"/>
</dbReference>
<evidence type="ECO:0000256" key="1">
    <source>
        <dbReference type="ARBA" id="ARBA00001936"/>
    </source>
</evidence>
<dbReference type="PANTHER" id="PTHR21621:SF4">
    <property type="entry name" value="GLUTATHIONE SYNTHETASE"/>
    <property type="match status" value="1"/>
</dbReference>
<dbReference type="EMBL" id="CAJNJA010068030">
    <property type="protein sequence ID" value="CAE7893711.1"/>
    <property type="molecule type" value="Genomic_DNA"/>
</dbReference>
<feature type="domain" description="ATP-grasp" evidence="11">
    <location>
        <begin position="130"/>
        <end position="314"/>
    </location>
</feature>
<evidence type="ECO:0000313" key="12">
    <source>
        <dbReference type="EMBL" id="CAE7893711.1"/>
    </source>
</evidence>
<organism evidence="12 13">
    <name type="scientific">Symbiodinium necroappetens</name>
    <dbReference type="NCBI Taxonomy" id="1628268"/>
    <lineage>
        <taxon>Eukaryota</taxon>
        <taxon>Sar</taxon>
        <taxon>Alveolata</taxon>
        <taxon>Dinophyceae</taxon>
        <taxon>Suessiales</taxon>
        <taxon>Symbiodiniaceae</taxon>
        <taxon>Symbiodinium</taxon>
    </lineage>
</organism>
<evidence type="ECO:0000259" key="11">
    <source>
        <dbReference type="PROSITE" id="PS50975"/>
    </source>
</evidence>
<evidence type="ECO:0000256" key="6">
    <source>
        <dbReference type="ARBA" id="ARBA00022741"/>
    </source>
</evidence>
<dbReference type="GO" id="GO:0005737">
    <property type="term" value="C:cytoplasm"/>
    <property type="evidence" value="ECO:0007669"/>
    <property type="project" value="TreeGrafter"/>
</dbReference>
<dbReference type="InterPro" id="IPR004218">
    <property type="entry name" value="GSHS_ATP-bd"/>
</dbReference>
<dbReference type="SUPFAM" id="SSF56059">
    <property type="entry name" value="Glutathione synthetase ATP-binding domain-like"/>
    <property type="match status" value="1"/>
</dbReference>
<dbReference type="NCBIfam" id="NF003573">
    <property type="entry name" value="PRK05246.1"/>
    <property type="match status" value="1"/>
</dbReference>
<evidence type="ECO:0000256" key="8">
    <source>
        <dbReference type="ARBA" id="ARBA00022842"/>
    </source>
</evidence>
<dbReference type="Pfam" id="PF02955">
    <property type="entry name" value="GSH-S_ATP"/>
    <property type="match status" value="1"/>
</dbReference>
<dbReference type="InterPro" id="IPR013815">
    <property type="entry name" value="ATP_grasp_subdomain_1"/>
</dbReference>
<keyword evidence="4" id="KW-0317">Glutathione biosynthesis</keyword>
<dbReference type="InterPro" id="IPR006284">
    <property type="entry name" value="Glut_synth_pro"/>
</dbReference>
<protein>
    <submittedName>
        <fullName evidence="12">GshB protein</fullName>
    </submittedName>
</protein>
<dbReference type="PROSITE" id="PS50975">
    <property type="entry name" value="ATP_GRASP"/>
    <property type="match status" value="1"/>
</dbReference>
<evidence type="ECO:0000256" key="2">
    <source>
        <dbReference type="ARBA" id="ARBA00001946"/>
    </source>
</evidence>
<gene>
    <name evidence="12" type="primary">gshB</name>
    <name evidence="12" type="ORF">SNEC2469_LOCUS29834</name>
</gene>
<dbReference type="InterPro" id="IPR011761">
    <property type="entry name" value="ATP-grasp"/>
</dbReference>
<dbReference type="PANTHER" id="PTHR21621">
    <property type="entry name" value="RIBOSOMAL PROTEIN S6 MODIFICATION PROTEIN"/>
    <property type="match status" value="1"/>
</dbReference>
<keyword evidence="7 10" id="KW-0067">ATP-binding</keyword>
<dbReference type="SUPFAM" id="SSF52440">
    <property type="entry name" value="PreATP-grasp domain"/>
    <property type="match status" value="1"/>
</dbReference>
<dbReference type="InterPro" id="IPR004215">
    <property type="entry name" value="GSHS_N"/>
</dbReference>
<comment type="cofactor">
    <cofactor evidence="2">
        <name>Mg(2+)</name>
        <dbReference type="ChEBI" id="CHEBI:18420"/>
    </cofactor>
</comment>
<dbReference type="OrthoDB" id="5593413at2759"/>
<dbReference type="GO" id="GO:0004363">
    <property type="term" value="F:glutathione synthase activity"/>
    <property type="evidence" value="ECO:0007669"/>
    <property type="project" value="InterPro"/>
</dbReference>
<evidence type="ECO:0000256" key="4">
    <source>
        <dbReference type="ARBA" id="ARBA00022684"/>
    </source>
</evidence>
<keyword evidence="13" id="KW-1185">Reference proteome</keyword>
<name>A0A813B6R8_9DINO</name>
<dbReference type="AlphaFoldDB" id="A0A813B6R8"/>
<comment type="caution">
    <text evidence="12">The sequence shown here is derived from an EMBL/GenBank/DDBJ whole genome shotgun (WGS) entry which is preliminary data.</text>
</comment>
<evidence type="ECO:0000256" key="7">
    <source>
        <dbReference type="ARBA" id="ARBA00022840"/>
    </source>
</evidence>